<evidence type="ECO:0000313" key="6">
    <source>
        <dbReference type="Proteomes" id="UP000663090"/>
    </source>
</evidence>
<keyword evidence="3" id="KW-1015">Disulfide bond</keyword>
<gene>
    <name evidence="5" type="ORF">JY572_28535</name>
</gene>
<dbReference type="Pfam" id="PF01731">
    <property type="entry name" value="Arylesterase"/>
    <property type="match status" value="1"/>
</dbReference>
<keyword evidence="6" id="KW-1185">Reference proteome</keyword>
<dbReference type="EMBL" id="CP071091">
    <property type="protein sequence ID" value="QSQ12291.1"/>
    <property type="molecule type" value="Genomic_DNA"/>
</dbReference>
<protein>
    <submittedName>
        <fullName evidence="5">Strictosidine synthase family protein</fullName>
    </submittedName>
</protein>
<evidence type="ECO:0000256" key="3">
    <source>
        <dbReference type="ARBA" id="ARBA00023157"/>
    </source>
</evidence>
<evidence type="ECO:0000313" key="5">
    <source>
        <dbReference type="EMBL" id="QSQ12291.1"/>
    </source>
</evidence>
<dbReference type="InterPro" id="IPR002640">
    <property type="entry name" value="Arylesterase"/>
</dbReference>
<evidence type="ECO:0000256" key="2">
    <source>
        <dbReference type="ARBA" id="ARBA00022801"/>
    </source>
</evidence>
<dbReference type="PANTHER" id="PTHR11799:SF12">
    <property type="entry name" value="PARAOXONASE-RELATED"/>
    <property type="match status" value="1"/>
</dbReference>
<accession>A0ABX7N1B5</accession>
<dbReference type="PANTHER" id="PTHR11799">
    <property type="entry name" value="PARAOXONASE"/>
    <property type="match status" value="1"/>
</dbReference>
<dbReference type="InterPro" id="IPR011042">
    <property type="entry name" value="6-blade_b-propeller_TolB-like"/>
</dbReference>
<dbReference type="Proteomes" id="UP000663090">
    <property type="component" value="Chromosome"/>
</dbReference>
<evidence type="ECO:0000256" key="4">
    <source>
        <dbReference type="ARBA" id="ARBA00023180"/>
    </source>
</evidence>
<name>A0ABX7N1B5_9BACT</name>
<organism evidence="5 6">
    <name type="scientific">Myxococcus landrumensis</name>
    <dbReference type="NCBI Taxonomy" id="2813577"/>
    <lineage>
        <taxon>Bacteria</taxon>
        <taxon>Pseudomonadati</taxon>
        <taxon>Myxococcota</taxon>
        <taxon>Myxococcia</taxon>
        <taxon>Myxococcales</taxon>
        <taxon>Cystobacterineae</taxon>
        <taxon>Myxococcaceae</taxon>
        <taxon>Myxococcus</taxon>
    </lineage>
</organism>
<dbReference type="SUPFAM" id="SSF63829">
    <property type="entry name" value="Calcium-dependent phosphotriesterase"/>
    <property type="match status" value="1"/>
</dbReference>
<evidence type="ECO:0000256" key="1">
    <source>
        <dbReference type="ARBA" id="ARBA00008595"/>
    </source>
</evidence>
<dbReference type="RefSeq" id="WP_206714021.1">
    <property type="nucleotide sequence ID" value="NZ_CP071091.1"/>
</dbReference>
<sequence>MKKRWWVAGAVLAVVAGFVVKTLKDAGQFKQLAPHASGACKPVAGMPGAEDVTFHPSLGFAYVSSDDRRATAAGRPVPGGIFRYEPGSNTPPVLLTRGFSQDFHPHGISLFVAPDGAQTLFVVNHPDGATNQVERFEVGADGMLVHKATLKDPLLISPNDILAVDAERFYVTNDHGRPPGAMRTLEDYLQLGLGSVVYFDGQRFQKVIEGTRYANGINVSRDGKTVYLTQTVGKLLHSYARDPATGALTLSHAMVLDTAPDNIELDAQGDLWIAAHPKLFDFVSHATDPKGLARAPAQVLRFSGTGADMKVTEVYLDDGKQTAATATAAVFGKRMLLGPVFDADILDCELP</sequence>
<keyword evidence="4" id="KW-0325">Glycoprotein</keyword>
<dbReference type="Gene3D" id="2.120.10.30">
    <property type="entry name" value="TolB, C-terminal domain"/>
    <property type="match status" value="1"/>
</dbReference>
<keyword evidence="2" id="KW-0378">Hydrolase</keyword>
<reference evidence="5 6" key="1">
    <citation type="submission" date="2021-02" db="EMBL/GenBank/DDBJ databases">
        <title>De Novo genome assembly of isolated myxobacteria.</title>
        <authorList>
            <person name="Stevens D.C."/>
        </authorList>
    </citation>
    <scope>NUCLEOTIDE SEQUENCE [LARGE SCALE GENOMIC DNA]</scope>
    <source>
        <strain evidence="5 6">SCHIC003</strain>
    </source>
</reference>
<proteinExistence type="inferred from homology"/>
<dbReference type="InterPro" id="IPR051288">
    <property type="entry name" value="Serum_paraoxonase/arylesterase"/>
</dbReference>
<comment type="similarity">
    <text evidence="1">Belongs to the paraoxonase family.</text>
</comment>